<evidence type="ECO:0000259" key="10">
    <source>
        <dbReference type="Pfam" id="PF03007"/>
    </source>
</evidence>
<keyword evidence="5" id="KW-0808">Transferase</keyword>
<keyword evidence="7" id="KW-0012">Acyltransferase</keyword>
<dbReference type="InterPro" id="IPR014292">
    <property type="entry name" value="Acyl_transf_WS/DGAT"/>
</dbReference>
<dbReference type="PANTHER" id="PTHR31650">
    <property type="entry name" value="O-ACYLTRANSFERASE (WSD1-LIKE) FAMILY PROTEIN"/>
    <property type="match status" value="1"/>
</dbReference>
<dbReference type="Pfam" id="PF06974">
    <property type="entry name" value="WS_DGAT_C"/>
    <property type="match status" value="1"/>
</dbReference>
<evidence type="ECO:0000256" key="2">
    <source>
        <dbReference type="ARBA" id="ARBA00005189"/>
    </source>
</evidence>
<sequence>MSGGRHVVRPVDDVWLAMDQPDNLMVVEGLMVVDGELDRDTYVRLLQERVLDRFPRFRQRARHAWLPWPGQWWEDDPDFDLDRHVQEVRLPAPGDDAALEDHVASRLSRALDRQHPPWEVHLIQGYAGGTVIYTRLHHALADGTALFRVVLALADEEPDEEPEEEPEEEPDGALDGDGPGLLHVARSAIRALPGTGRLLRTPMVAEHLLLARRPASPLSLPPHHSKRAVWTPSIEVADLAGLRHATGATVTDIVMAALAGALRRWLVAHGTEPMVDDLPTMVPVDLRGSAALRADDLGNQFALVLLDLPVGIDSALGRLDETAARMRAIKASPEAWLTYGMLEGMGLMHPRLRVLATDFFARKATGVTTSVRGPDQPLHLAGMPVTRLWAWAPMSADQSLSTSIVGYAGKVHVGFKVDAATVPDPQALVAGLQAELAELTALAPPG</sequence>
<dbReference type="Gene3D" id="3.30.559.10">
    <property type="entry name" value="Chloramphenicol acetyltransferase-like domain"/>
    <property type="match status" value="1"/>
</dbReference>
<evidence type="ECO:0000256" key="5">
    <source>
        <dbReference type="ARBA" id="ARBA00022679"/>
    </source>
</evidence>
<accession>A0A2P2CCY6</accession>
<reference evidence="12" key="1">
    <citation type="submission" date="2015-08" db="EMBL/GenBank/DDBJ databases">
        <authorList>
            <person name="Babu N.S."/>
            <person name="Beckwith C.J."/>
            <person name="Beseler K.G."/>
            <person name="Brison A."/>
            <person name="Carone J.V."/>
            <person name="Caskin T.P."/>
            <person name="Diamond M."/>
            <person name="Durham M.E."/>
            <person name="Foxe J.M."/>
            <person name="Go M."/>
            <person name="Henderson B.A."/>
            <person name="Jones I.B."/>
            <person name="McGettigan J.A."/>
            <person name="Micheletti S.J."/>
            <person name="Nasrallah M.E."/>
            <person name="Ortiz D."/>
            <person name="Piller C.R."/>
            <person name="Privatt S.R."/>
            <person name="Schneider S.L."/>
            <person name="Sharp S."/>
            <person name="Smith T.C."/>
            <person name="Stanton J.D."/>
            <person name="Ullery H.E."/>
            <person name="Wilson R.J."/>
            <person name="Serrano M.G."/>
            <person name="Buck G."/>
            <person name="Lee V."/>
            <person name="Wang Y."/>
            <person name="Carvalho R."/>
            <person name="Voegtly L."/>
            <person name="Shi R."/>
            <person name="Duckworth R."/>
            <person name="Johnson A."/>
            <person name="Loviza R."/>
            <person name="Walstead R."/>
            <person name="Shah Z."/>
            <person name="Kiflezghi M."/>
            <person name="Wade K."/>
            <person name="Ball S.L."/>
            <person name="Bradley K.W."/>
            <person name="Asai D.J."/>
            <person name="Bowman C.A."/>
            <person name="Russell D.A."/>
            <person name="Pope W.H."/>
            <person name="Jacobs-Sera D."/>
            <person name="Hendrix R.W."/>
            <person name="Hatfull G.F."/>
        </authorList>
    </citation>
    <scope>NUCLEOTIDE SEQUENCE</scope>
</reference>
<dbReference type="InterPro" id="IPR023213">
    <property type="entry name" value="CAT-like_dom_sf"/>
</dbReference>
<keyword evidence="6" id="KW-0443">Lipid metabolism</keyword>
<dbReference type="PANTHER" id="PTHR31650:SF1">
    <property type="entry name" value="WAX ESTER SYNTHASE_DIACYLGLYCEROL ACYLTRANSFERASE 4-RELATED"/>
    <property type="match status" value="1"/>
</dbReference>
<evidence type="ECO:0000256" key="3">
    <source>
        <dbReference type="ARBA" id="ARBA00013244"/>
    </source>
</evidence>
<gene>
    <name evidence="12" type="ORF">NOCA1190119</name>
</gene>
<evidence type="ECO:0000256" key="4">
    <source>
        <dbReference type="ARBA" id="ARBA00022516"/>
    </source>
</evidence>
<feature type="compositionally biased region" description="Acidic residues" evidence="9">
    <location>
        <begin position="156"/>
        <end position="174"/>
    </location>
</feature>
<dbReference type="InterPro" id="IPR045034">
    <property type="entry name" value="O-acyltransferase_WSD1-like"/>
</dbReference>
<evidence type="ECO:0000313" key="12">
    <source>
        <dbReference type="EMBL" id="CUR59835.1"/>
    </source>
</evidence>
<evidence type="ECO:0000256" key="6">
    <source>
        <dbReference type="ARBA" id="ARBA00023098"/>
    </source>
</evidence>
<dbReference type="UniPathway" id="UPA00282"/>
<comment type="pathway">
    <text evidence="1">Glycerolipid metabolism; triacylglycerol biosynthesis.</text>
</comment>
<dbReference type="Pfam" id="PF03007">
    <property type="entry name" value="WS_DGAT_cat"/>
    <property type="match status" value="1"/>
</dbReference>
<comment type="pathway">
    <text evidence="2">Lipid metabolism.</text>
</comment>
<feature type="domain" description="O-acyltransferase WSD1-like N-terminal" evidence="10">
    <location>
        <begin position="10"/>
        <end position="254"/>
    </location>
</feature>
<dbReference type="InterPro" id="IPR009721">
    <property type="entry name" value="O-acyltransferase_WSD1_C"/>
</dbReference>
<protein>
    <recommendedName>
        <fullName evidence="3">diacylglycerol O-acyltransferase</fullName>
        <ecNumber evidence="3">2.3.1.20</ecNumber>
    </recommendedName>
</protein>
<feature type="domain" description="O-acyltransferase WSD1 C-terminal" evidence="11">
    <location>
        <begin position="298"/>
        <end position="439"/>
    </location>
</feature>
<evidence type="ECO:0000256" key="9">
    <source>
        <dbReference type="SAM" id="MobiDB-lite"/>
    </source>
</evidence>
<dbReference type="GO" id="GO:0005886">
    <property type="term" value="C:plasma membrane"/>
    <property type="evidence" value="ECO:0007669"/>
    <property type="project" value="TreeGrafter"/>
</dbReference>
<dbReference type="GO" id="GO:0004144">
    <property type="term" value="F:diacylglycerol O-acyltransferase activity"/>
    <property type="evidence" value="ECO:0007669"/>
    <property type="project" value="UniProtKB-EC"/>
</dbReference>
<dbReference type="GO" id="GO:0019432">
    <property type="term" value="P:triglyceride biosynthetic process"/>
    <property type="evidence" value="ECO:0007669"/>
    <property type="project" value="UniProtKB-UniPathway"/>
</dbReference>
<evidence type="ECO:0000256" key="7">
    <source>
        <dbReference type="ARBA" id="ARBA00023315"/>
    </source>
</evidence>
<dbReference type="NCBIfam" id="TIGR02946">
    <property type="entry name" value="acyl_WS_DGAT"/>
    <property type="match status" value="1"/>
</dbReference>
<evidence type="ECO:0000259" key="11">
    <source>
        <dbReference type="Pfam" id="PF06974"/>
    </source>
</evidence>
<dbReference type="SUPFAM" id="SSF52777">
    <property type="entry name" value="CoA-dependent acyltransferases"/>
    <property type="match status" value="2"/>
</dbReference>
<dbReference type="EMBL" id="CZKB01000011">
    <property type="protein sequence ID" value="CUR59835.1"/>
    <property type="molecule type" value="Genomic_DNA"/>
</dbReference>
<organism evidence="12">
    <name type="scientific">metagenome</name>
    <dbReference type="NCBI Taxonomy" id="256318"/>
    <lineage>
        <taxon>unclassified sequences</taxon>
        <taxon>metagenomes</taxon>
    </lineage>
</organism>
<name>A0A2P2CCY6_9ZZZZ</name>
<evidence type="ECO:0000256" key="1">
    <source>
        <dbReference type="ARBA" id="ARBA00004771"/>
    </source>
</evidence>
<dbReference type="AlphaFoldDB" id="A0A2P2CCY6"/>
<dbReference type="EC" id="2.3.1.20" evidence="3"/>
<proteinExistence type="predicted"/>
<dbReference type="InterPro" id="IPR004255">
    <property type="entry name" value="O-acyltransferase_WSD1_N"/>
</dbReference>
<feature type="region of interest" description="Disordered" evidence="9">
    <location>
        <begin position="156"/>
        <end position="179"/>
    </location>
</feature>
<keyword evidence="4" id="KW-0444">Lipid biosynthesis</keyword>
<evidence type="ECO:0000256" key="8">
    <source>
        <dbReference type="ARBA" id="ARBA00048109"/>
    </source>
</evidence>
<comment type="catalytic activity">
    <reaction evidence="8">
        <text>an acyl-CoA + a 1,2-diacyl-sn-glycerol = a triacyl-sn-glycerol + CoA</text>
        <dbReference type="Rhea" id="RHEA:10868"/>
        <dbReference type="ChEBI" id="CHEBI:17815"/>
        <dbReference type="ChEBI" id="CHEBI:57287"/>
        <dbReference type="ChEBI" id="CHEBI:58342"/>
        <dbReference type="ChEBI" id="CHEBI:64615"/>
        <dbReference type="EC" id="2.3.1.20"/>
    </reaction>
</comment>